<feature type="region of interest" description="Disordered" evidence="1">
    <location>
        <begin position="21"/>
        <end position="46"/>
    </location>
</feature>
<dbReference type="AlphaFoldDB" id="A0A392UTE6"/>
<name>A0A392UTE6_9FABA</name>
<evidence type="ECO:0000256" key="1">
    <source>
        <dbReference type="SAM" id="MobiDB-lite"/>
    </source>
</evidence>
<accession>A0A392UTE6</accession>
<feature type="compositionally biased region" description="Basic and acidic residues" evidence="1">
    <location>
        <begin position="28"/>
        <end position="46"/>
    </location>
</feature>
<reference evidence="2 3" key="1">
    <citation type="journal article" date="2018" name="Front. Plant Sci.">
        <title>Red Clover (Trifolium pratense) and Zigzag Clover (T. medium) - A Picture of Genomic Similarities and Differences.</title>
        <authorList>
            <person name="Dluhosova J."/>
            <person name="Istvanek J."/>
            <person name="Nedelnik J."/>
            <person name="Repkova J."/>
        </authorList>
    </citation>
    <scope>NUCLEOTIDE SEQUENCE [LARGE SCALE GENOMIC DNA]</scope>
    <source>
        <strain evidence="3">cv. 10/8</strain>
        <tissue evidence="2">Leaf</tissue>
    </source>
</reference>
<dbReference type="Proteomes" id="UP000265520">
    <property type="component" value="Unassembled WGS sequence"/>
</dbReference>
<organism evidence="2 3">
    <name type="scientific">Trifolium medium</name>
    <dbReference type="NCBI Taxonomy" id="97028"/>
    <lineage>
        <taxon>Eukaryota</taxon>
        <taxon>Viridiplantae</taxon>
        <taxon>Streptophyta</taxon>
        <taxon>Embryophyta</taxon>
        <taxon>Tracheophyta</taxon>
        <taxon>Spermatophyta</taxon>
        <taxon>Magnoliopsida</taxon>
        <taxon>eudicotyledons</taxon>
        <taxon>Gunneridae</taxon>
        <taxon>Pentapetalae</taxon>
        <taxon>rosids</taxon>
        <taxon>fabids</taxon>
        <taxon>Fabales</taxon>
        <taxon>Fabaceae</taxon>
        <taxon>Papilionoideae</taxon>
        <taxon>50 kb inversion clade</taxon>
        <taxon>NPAAA clade</taxon>
        <taxon>Hologalegina</taxon>
        <taxon>IRL clade</taxon>
        <taxon>Trifolieae</taxon>
        <taxon>Trifolium</taxon>
    </lineage>
</organism>
<feature type="non-terminal residue" evidence="2">
    <location>
        <position position="1"/>
    </location>
</feature>
<proteinExistence type="predicted"/>
<gene>
    <name evidence="2" type="ORF">A2U01_0099773</name>
</gene>
<dbReference type="EMBL" id="LXQA010952043">
    <property type="protein sequence ID" value="MCI78503.1"/>
    <property type="molecule type" value="Genomic_DNA"/>
</dbReference>
<evidence type="ECO:0000313" key="2">
    <source>
        <dbReference type="EMBL" id="MCI78503.1"/>
    </source>
</evidence>
<evidence type="ECO:0000313" key="3">
    <source>
        <dbReference type="Proteomes" id="UP000265520"/>
    </source>
</evidence>
<keyword evidence="3" id="KW-1185">Reference proteome</keyword>
<comment type="caution">
    <text evidence="2">The sequence shown here is derived from an EMBL/GenBank/DDBJ whole genome shotgun (WGS) entry which is preliminary data.</text>
</comment>
<sequence>VNIEDDIRVVVIVPFDEPVNQGTNGIRGDGRSKTLDQAFDVERKPI</sequence>
<protein>
    <submittedName>
        <fullName evidence="2">Uncharacterized protein</fullName>
    </submittedName>
</protein>